<dbReference type="PROSITE" id="PS51059">
    <property type="entry name" value="PARP_CATALYTIC"/>
    <property type="match status" value="1"/>
</dbReference>
<reference evidence="2 3" key="1">
    <citation type="submission" date="2024-04" db="EMBL/GenBank/DDBJ databases">
        <authorList>
            <consortium name="Genoscope - CEA"/>
            <person name="William W."/>
        </authorList>
    </citation>
    <scope>NUCLEOTIDE SEQUENCE [LARGE SCALE GENOMIC DNA]</scope>
</reference>
<dbReference type="Gene3D" id="3.90.228.10">
    <property type="match status" value="1"/>
</dbReference>
<dbReference type="InterPro" id="IPR012317">
    <property type="entry name" value="Poly(ADP-ribose)pol_cat_dom"/>
</dbReference>
<dbReference type="SUPFAM" id="SSF56399">
    <property type="entry name" value="ADP-ribosylation"/>
    <property type="match status" value="1"/>
</dbReference>
<dbReference type="EMBL" id="CAXITT010000073">
    <property type="protein sequence ID" value="CAL1530660.1"/>
    <property type="molecule type" value="Genomic_DNA"/>
</dbReference>
<dbReference type="Proteomes" id="UP001497497">
    <property type="component" value="Unassembled WGS sequence"/>
</dbReference>
<proteinExistence type="predicted"/>
<dbReference type="InterPro" id="IPR051712">
    <property type="entry name" value="ARTD-AVP"/>
</dbReference>
<accession>A0AAV2HAA7</accession>
<evidence type="ECO:0000259" key="1">
    <source>
        <dbReference type="PROSITE" id="PS51059"/>
    </source>
</evidence>
<comment type="caution">
    <text evidence="2">The sequence shown here is derived from an EMBL/GenBank/DDBJ whole genome shotgun (WGS) entry which is preliminary data.</text>
</comment>
<dbReference type="GO" id="GO:0005634">
    <property type="term" value="C:nucleus"/>
    <property type="evidence" value="ECO:0007669"/>
    <property type="project" value="TreeGrafter"/>
</dbReference>
<evidence type="ECO:0000313" key="2">
    <source>
        <dbReference type="EMBL" id="CAL1530660.1"/>
    </source>
</evidence>
<dbReference type="PANTHER" id="PTHR45740:SF2">
    <property type="entry name" value="POLY [ADP-RIBOSE] POLYMERASE"/>
    <property type="match status" value="1"/>
</dbReference>
<feature type="non-terminal residue" evidence="2">
    <location>
        <position position="1"/>
    </location>
</feature>
<evidence type="ECO:0000313" key="3">
    <source>
        <dbReference type="Proteomes" id="UP001497497"/>
    </source>
</evidence>
<dbReference type="GO" id="GO:1990404">
    <property type="term" value="F:NAD+-protein mono-ADP-ribosyltransferase activity"/>
    <property type="evidence" value="ECO:0007669"/>
    <property type="project" value="TreeGrafter"/>
</dbReference>
<protein>
    <recommendedName>
        <fullName evidence="1">PARP catalytic domain-containing protein</fullName>
    </recommendedName>
</protein>
<dbReference type="PANTHER" id="PTHR45740">
    <property type="entry name" value="POLY [ADP-RIBOSE] POLYMERASE"/>
    <property type="match status" value="1"/>
</dbReference>
<dbReference type="GO" id="GO:0003950">
    <property type="term" value="F:NAD+ poly-ADP-ribosyltransferase activity"/>
    <property type="evidence" value="ECO:0007669"/>
    <property type="project" value="InterPro"/>
</dbReference>
<sequence>ATPFYPPPYLDPNVFLLQQLSLNPNLPYCGLARHAPPTARGSPHMPLNVFPEQPPSFQMGTSDIWPVFNRFAHPRSHFMISSRVLVGRYTQGYTDLRRPPPYDHSDPLVKLYDTCVDNICNPKMFVVFDHNQTYPEHVVEYIWTRDAQPAQFYYN</sequence>
<organism evidence="2 3">
    <name type="scientific">Lymnaea stagnalis</name>
    <name type="common">Great pond snail</name>
    <name type="synonym">Helix stagnalis</name>
    <dbReference type="NCBI Taxonomy" id="6523"/>
    <lineage>
        <taxon>Eukaryota</taxon>
        <taxon>Metazoa</taxon>
        <taxon>Spiralia</taxon>
        <taxon>Lophotrochozoa</taxon>
        <taxon>Mollusca</taxon>
        <taxon>Gastropoda</taxon>
        <taxon>Heterobranchia</taxon>
        <taxon>Euthyneura</taxon>
        <taxon>Panpulmonata</taxon>
        <taxon>Hygrophila</taxon>
        <taxon>Lymnaeoidea</taxon>
        <taxon>Lymnaeidae</taxon>
        <taxon>Lymnaea</taxon>
    </lineage>
</organism>
<feature type="domain" description="PARP catalytic" evidence="1">
    <location>
        <begin position="1"/>
        <end position="155"/>
    </location>
</feature>
<gene>
    <name evidence="2" type="ORF">GSLYS_00004785001</name>
</gene>
<keyword evidence="3" id="KW-1185">Reference proteome</keyword>
<dbReference type="AlphaFoldDB" id="A0AAV2HAA7"/>
<name>A0AAV2HAA7_LYMST</name>